<dbReference type="InterPro" id="IPR044565">
    <property type="entry name" value="Sec22"/>
</dbReference>
<comment type="function">
    <text evidence="7">SNARE involved in targeting and fusion of ER-derived transport vesicles with the Golgi complex as well as Golgi-derived retrograde transport vesicles with the ER.</text>
</comment>
<dbReference type="GO" id="GO:0015031">
    <property type="term" value="P:protein transport"/>
    <property type="evidence" value="ECO:0007669"/>
    <property type="project" value="UniProtKB-KW"/>
</dbReference>
<keyword evidence="6 9" id="KW-0472">Membrane</keyword>
<evidence type="ECO:0000256" key="3">
    <source>
        <dbReference type="ARBA" id="ARBA00008025"/>
    </source>
</evidence>
<feature type="domain" description="Longin" evidence="10">
    <location>
        <begin position="6"/>
        <end position="117"/>
    </location>
</feature>
<name>R7V8F2_CAPTE</name>
<dbReference type="SUPFAM" id="SSF64356">
    <property type="entry name" value="SNARE-like"/>
    <property type="match status" value="1"/>
</dbReference>
<keyword evidence="9" id="KW-0812">Transmembrane</keyword>
<gene>
    <name evidence="11" type="ORF">CAPTEDRAFT_178637</name>
</gene>
<keyword evidence="13" id="KW-1185">Reference proteome</keyword>
<dbReference type="STRING" id="283909.R7V8F2"/>
<evidence type="ECO:0000256" key="7">
    <source>
        <dbReference type="ARBA" id="ARBA00024173"/>
    </source>
</evidence>
<feature type="transmembrane region" description="Helical" evidence="9">
    <location>
        <begin position="255"/>
        <end position="272"/>
    </location>
</feature>
<dbReference type="Proteomes" id="UP000014760">
    <property type="component" value="Unassembled WGS sequence"/>
</dbReference>
<evidence type="ECO:0000256" key="9">
    <source>
        <dbReference type="SAM" id="Phobius"/>
    </source>
</evidence>
<dbReference type="GO" id="GO:0005794">
    <property type="term" value="C:Golgi apparatus"/>
    <property type="evidence" value="ECO:0007669"/>
    <property type="project" value="UniProtKB-SubCell"/>
</dbReference>
<evidence type="ECO:0000256" key="5">
    <source>
        <dbReference type="ARBA" id="ARBA00023054"/>
    </source>
</evidence>
<dbReference type="GO" id="GO:0006888">
    <property type="term" value="P:endoplasmic reticulum to Golgi vesicle-mediated transport"/>
    <property type="evidence" value="ECO:0007669"/>
    <property type="project" value="InterPro"/>
</dbReference>
<dbReference type="CDD" id="cd14824">
    <property type="entry name" value="Longin"/>
    <property type="match status" value="1"/>
</dbReference>
<evidence type="ECO:0000256" key="2">
    <source>
        <dbReference type="ARBA" id="ARBA00004223"/>
    </source>
</evidence>
<dbReference type="GO" id="GO:0005789">
    <property type="term" value="C:endoplasmic reticulum membrane"/>
    <property type="evidence" value="ECO:0007669"/>
    <property type="project" value="UniProtKB-SubCell"/>
</dbReference>
<feature type="transmembrane region" description="Helical" evidence="9">
    <location>
        <begin position="226"/>
        <end position="248"/>
    </location>
</feature>
<evidence type="ECO:0000313" key="12">
    <source>
        <dbReference type="EnsemblMetazoa" id="CapteP178637"/>
    </source>
</evidence>
<keyword evidence="5" id="KW-0175">Coiled coil</keyword>
<dbReference type="Gene3D" id="3.30.450.50">
    <property type="entry name" value="Longin domain"/>
    <property type="match status" value="1"/>
</dbReference>
<dbReference type="GO" id="GO:0006890">
    <property type="term" value="P:retrograde vesicle-mediated transport, Golgi to endoplasmic reticulum"/>
    <property type="evidence" value="ECO:0007669"/>
    <property type="project" value="InterPro"/>
</dbReference>
<evidence type="ECO:0000256" key="4">
    <source>
        <dbReference type="ARBA" id="ARBA00022927"/>
    </source>
</evidence>
<dbReference type="EMBL" id="KB294243">
    <property type="protein sequence ID" value="ELU14829.1"/>
    <property type="molecule type" value="Genomic_DNA"/>
</dbReference>
<dbReference type="EnsemblMetazoa" id="CapteT178637">
    <property type="protein sequence ID" value="CapteP178637"/>
    <property type="gene ID" value="CapteG178637"/>
</dbReference>
<evidence type="ECO:0000313" key="13">
    <source>
        <dbReference type="Proteomes" id="UP000014760"/>
    </source>
</evidence>
<dbReference type="InterPro" id="IPR010908">
    <property type="entry name" value="Longin_dom"/>
</dbReference>
<dbReference type="InterPro" id="IPR059071">
    <property type="entry name" value="SEC22a-c_C"/>
</dbReference>
<dbReference type="OrthoDB" id="1719357at2759"/>
<dbReference type="PANTHER" id="PTHR45837">
    <property type="entry name" value="VESICLE-TRAFFICKING PROTEIN SEC22B"/>
    <property type="match status" value="1"/>
</dbReference>
<dbReference type="PROSITE" id="PS50859">
    <property type="entry name" value="LONGIN"/>
    <property type="match status" value="1"/>
</dbReference>
<dbReference type="SMART" id="SM01270">
    <property type="entry name" value="Longin"/>
    <property type="match status" value="1"/>
</dbReference>
<feature type="transmembrane region" description="Helical" evidence="9">
    <location>
        <begin position="278"/>
        <end position="297"/>
    </location>
</feature>
<keyword evidence="4" id="KW-0653">Protein transport</keyword>
<dbReference type="EMBL" id="AMQN01004701">
    <property type="status" value="NOT_ANNOTATED_CDS"/>
    <property type="molecule type" value="Genomic_DNA"/>
</dbReference>
<comment type="subcellular location">
    <subcellularLocation>
        <location evidence="1">Endoplasmic reticulum membrane</location>
        <topology evidence="1">Single-pass type IV membrane protein</topology>
    </subcellularLocation>
    <subcellularLocation>
        <location evidence="8">Golgi apparatus</location>
        <location evidence="8">cis-Golgi network membrane</location>
    </subcellularLocation>
    <subcellularLocation>
        <location evidence="2">Melanosome</location>
    </subcellularLocation>
</comment>
<reference evidence="12" key="3">
    <citation type="submission" date="2015-06" db="UniProtKB">
        <authorList>
            <consortium name="EnsemblMetazoa"/>
        </authorList>
    </citation>
    <scope>IDENTIFICATION</scope>
</reference>
<dbReference type="InterPro" id="IPR011012">
    <property type="entry name" value="Longin-like_dom_sf"/>
</dbReference>
<reference evidence="13" key="1">
    <citation type="submission" date="2012-12" db="EMBL/GenBank/DDBJ databases">
        <authorList>
            <person name="Hellsten U."/>
            <person name="Grimwood J."/>
            <person name="Chapman J.A."/>
            <person name="Shapiro H."/>
            <person name="Aerts A."/>
            <person name="Otillar R.P."/>
            <person name="Terry A.Y."/>
            <person name="Boore J.L."/>
            <person name="Simakov O."/>
            <person name="Marletaz F."/>
            <person name="Cho S.-J."/>
            <person name="Edsinger-Gonzales E."/>
            <person name="Havlak P."/>
            <person name="Kuo D.-H."/>
            <person name="Larsson T."/>
            <person name="Lv J."/>
            <person name="Arendt D."/>
            <person name="Savage R."/>
            <person name="Osoegawa K."/>
            <person name="de Jong P."/>
            <person name="Lindberg D.R."/>
            <person name="Seaver E.C."/>
            <person name="Weisblat D.A."/>
            <person name="Putnam N.H."/>
            <person name="Grigoriev I.V."/>
            <person name="Rokhsar D.S."/>
        </authorList>
    </citation>
    <scope>NUCLEOTIDE SEQUENCE</scope>
    <source>
        <strain evidence="13">I ESC-2004</strain>
    </source>
</reference>
<organism evidence="11">
    <name type="scientific">Capitella teleta</name>
    <name type="common">Polychaete worm</name>
    <dbReference type="NCBI Taxonomy" id="283909"/>
    <lineage>
        <taxon>Eukaryota</taxon>
        <taxon>Metazoa</taxon>
        <taxon>Spiralia</taxon>
        <taxon>Lophotrochozoa</taxon>
        <taxon>Annelida</taxon>
        <taxon>Polychaeta</taxon>
        <taxon>Sedentaria</taxon>
        <taxon>Scolecida</taxon>
        <taxon>Capitellidae</taxon>
        <taxon>Capitella</taxon>
    </lineage>
</organism>
<dbReference type="Pfam" id="PF25970">
    <property type="entry name" value="SEC22a_C"/>
    <property type="match status" value="1"/>
</dbReference>
<accession>R7V8F2</accession>
<dbReference type="GO" id="GO:0005484">
    <property type="term" value="F:SNAP receptor activity"/>
    <property type="evidence" value="ECO:0007669"/>
    <property type="project" value="InterPro"/>
</dbReference>
<dbReference type="AlphaFoldDB" id="R7V8F2"/>
<dbReference type="OMA" id="NTGMQEC"/>
<evidence type="ECO:0000313" key="11">
    <source>
        <dbReference type="EMBL" id="ELU14829.1"/>
    </source>
</evidence>
<keyword evidence="4" id="KW-0813">Transport</keyword>
<feature type="transmembrane region" description="Helical" evidence="9">
    <location>
        <begin position="193"/>
        <end position="214"/>
    </location>
</feature>
<comment type="similarity">
    <text evidence="3">Belongs to the synaptobrevin family.</text>
</comment>
<dbReference type="Pfam" id="PF13774">
    <property type="entry name" value="Longin"/>
    <property type="match status" value="1"/>
</dbReference>
<evidence type="ECO:0000256" key="6">
    <source>
        <dbReference type="ARBA" id="ARBA00023136"/>
    </source>
</evidence>
<proteinExistence type="inferred from homology"/>
<evidence type="ECO:0000256" key="8">
    <source>
        <dbReference type="ARBA" id="ARBA00024188"/>
    </source>
</evidence>
<protein>
    <recommendedName>
        <fullName evidence="10">Longin domain-containing protein</fullName>
    </recommendedName>
</protein>
<evidence type="ECO:0000259" key="10">
    <source>
        <dbReference type="PROSITE" id="PS50859"/>
    </source>
</evidence>
<sequence>MVVQAVIYRTLDGLALTATTDVGHSAEINSCQRYIKLVARRLSRLPDRCTLQLQGFNIHVTSTISLAFLVLCEDSYPSVLAFSFLDEIMKEFLINYDASQVQRARRPYAFIEFDTFLQKTKQRYNKTRSLATRVNLAEMTLEMKLRPPYLIKDSDLDTSIVANGDTFLNEDKTTYRPTAVPGRRLVPTNWVDMIAVILCATCSMLNITRGMSIINHGHFDEDDAYAYRYGATFLFSAFISSVQIYRMFYFGHWRLLKTSLLFLLQCVCIYLLSDFRNFIQIVFHISVSLFASVMTLGRRLTEKLPGYSV</sequence>
<reference evidence="11 13" key="2">
    <citation type="journal article" date="2013" name="Nature">
        <title>Insights into bilaterian evolution from three spiralian genomes.</title>
        <authorList>
            <person name="Simakov O."/>
            <person name="Marletaz F."/>
            <person name="Cho S.J."/>
            <person name="Edsinger-Gonzales E."/>
            <person name="Havlak P."/>
            <person name="Hellsten U."/>
            <person name="Kuo D.H."/>
            <person name="Larsson T."/>
            <person name="Lv J."/>
            <person name="Arendt D."/>
            <person name="Savage R."/>
            <person name="Osoegawa K."/>
            <person name="de Jong P."/>
            <person name="Grimwood J."/>
            <person name="Chapman J.A."/>
            <person name="Shapiro H."/>
            <person name="Aerts A."/>
            <person name="Otillar R.P."/>
            <person name="Terry A.Y."/>
            <person name="Boore J.L."/>
            <person name="Grigoriev I.V."/>
            <person name="Lindberg D.R."/>
            <person name="Seaver E.C."/>
            <person name="Weisblat D.A."/>
            <person name="Putnam N.H."/>
            <person name="Rokhsar D.S."/>
        </authorList>
    </citation>
    <scope>NUCLEOTIDE SEQUENCE</scope>
    <source>
        <strain evidence="11 13">I ESC-2004</strain>
    </source>
</reference>
<keyword evidence="9" id="KW-1133">Transmembrane helix</keyword>
<evidence type="ECO:0000256" key="1">
    <source>
        <dbReference type="ARBA" id="ARBA00004163"/>
    </source>
</evidence>
<dbReference type="HOGENOM" id="CLU_054453_0_0_1"/>